<keyword evidence="2" id="KW-1185">Reference proteome</keyword>
<evidence type="ECO:0000313" key="1">
    <source>
        <dbReference type="EMBL" id="TMS58754.1"/>
    </source>
</evidence>
<accession>A0ACD3SR42</accession>
<dbReference type="EMBL" id="AKCV02000015">
    <property type="protein sequence ID" value="TMS58754.1"/>
    <property type="molecule type" value="Genomic_DNA"/>
</dbReference>
<gene>
    <name evidence="1" type="ORF">MW7_008615</name>
</gene>
<organism evidence="1 2">
    <name type="scientific">Imbroritus primus</name>
    <dbReference type="NCBI Taxonomy" id="3058603"/>
    <lineage>
        <taxon>Bacteria</taxon>
        <taxon>Pseudomonadati</taxon>
        <taxon>Pseudomonadota</taxon>
        <taxon>Betaproteobacteria</taxon>
        <taxon>Burkholderiales</taxon>
        <taxon>Burkholderiaceae</taxon>
        <taxon>Imbroritus</taxon>
    </lineage>
</organism>
<protein>
    <submittedName>
        <fullName evidence="1">SDR family oxidoreductase</fullName>
    </submittedName>
</protein>
<name>A0ACD3SR42_9BURK</name>
<proteinExistence type="predicted"/>
<reference evidence="1" key="1">
    <citation type="submission" date="2019-05" db="EMBL/GenBank/DDBJ databases">
        <title>Revised genome assembly of Burkholderiaceae (previously Ralstonia) sp. PBA.</title>
        <authorList>
            <person name="Gan H.M."/>
        </authorList>
    </citation>
    <scope>NUCLEOTIDE SEQUENCE</scope>
    <source>
        <strain evidence="1">PBA</strain>
    </source>
</reference>
<comment type="caution">
    <text evidence="1">The sequence shown here is derived from an EMBL/GenBank/DDBJ whole genome shotgun (WGS) entry which is preliminary data.</text>
</comment>
<sequence length="255" mass="26105">MGKVCLVTGGTTGIGRATAILAARAGYAVALTGRSAASEQAQSAVREIEAAGGRAVALSMTLSDRASIEQAFLDAERTLGPIDAVVNAAGTISKSEVAELDFDVTLELMASNVVGLMYCCREAVRRMAVSRGGKGGAIVNVSSMAATNGGRAASCAYAASKGAVDTFTAGFAREIAEDGVRVNAVRPGIIETAMTAYLKDPERRKELSATVPMGRVGQPEEVAELILWLLSDQASFVTGAHVNVSGGGYKIGSGK</sequence>
<dbReference type="Proteomes" id="UP000004277">
    <property type="component" value="Unassembled WGS sequence"/>
</dbReference>
<evidence type="ECO:0000313" key="2">
    <source>
        <dbReference type="Proteomes" id="UP000004277"/>
    </source>
</evidence>